<dbReference type="OrthoDB" id="545675at2759"/>
<dbReference type="STRING" id="8078.ENSFHEP00000033860"/>
<comment type="catalytic activity">
    <reaction evidence="13 14">
        <text>L-tyrosyl-[protein] + 3'-phosphoadenylyl sulfate = O-sulfo-L-tyrosine-[protein] + adenosine 3',5'-bisphosphate + H(+)</text>
        <dbReference type="Rhea" id="RHEA:16801"/>
        <dbReference type="Rhea" id="RHEA-COMP:10136"/>
        <dbReference type="Rhea" id="RHEA-COMP:11688"/>
        <dbReference type="ChEBI" id="CHEBI:15378"/>
        <dbReference type="ChEBI" id="CHEBI:46858"/>
        <dbReference type="ChEBI" id="CHEBI:58339"/>
        <dbReference type="ChEBI" id="CHEBI:58343"/>
        <dbReference type="ChEBI" id="CHEBI:65286"/>
        <dbReference type="EC" id="2.8.2.20"/>
    </reaction>
</comment>
<dbReference type="GO" id="GO:0000139">
    <property type="term" value="C:Golgi membrane"/>
    <property type="evidence" value="ECO:0007669"/>
    <property type="project" value="UniProtKB-SubCell"/>
</dbReference>
<dbReference type="GeneTree" id="ENSGT00390000006030"/>
<dbReference type="InterPro" id="IPR027417">
    <property type="entry name" value="P-loop_NTPase"/>
</dbReference>
<evidence type="ECO:0000256" key="10">
    <source>
        <dbReference type="ARBA" id="ARBA00023136"/>
    </source>
</evidence>
<evidence type="ECO:0000313" key="16">
    <source>
        <dbReference type="Ensembl" id="ENSFHEP00000033860.1"/>
    </source>
</evidence>
<reference evidence="16" key="2">
    <citation type="submission" date="2025-05" db="UniProtKB">
        <authorList>
            <consortium name="Ensembl"/>
        </authorList>
    </citation>
    <scope>IDENTIFICATION</scope>
</reference>
<evidence type="ECO:0000256" key="14">
    <source>
        <dbReference type="RuleBase" id="RU365018"/>
    </source>
</evidence>
<dbReference type="Proteomes" id="UP000265000">
    <property type="component" value="Unplaced"/>
</dbReference>
<keyword evidence="17" id="KW-1185">Reference proteome</keyword>
<keyword evidence="11" id="KW-1015">Disulfide bond</keyword>
<keyword evidence="9" id="KW-0333">Golgi apparatus</keyword>
<comment type="similarity">
    <text evidence="3 14">Belongs to the protein sulfotransferase family.</text>
</comment>
<accession>A0A146YY64</accession>
<evidence type="ECO:0000256" key="3">
    <source>
        <dbReference type="ARBA" id="ARBA00009988"/>
    </source>
</evidence>
<evidence type="ECO:0000256" key="9">
    <source>
        <dbReference type="ARBA" id="ARBA00023034"/>
    </source>
</evidence>
<comment type="function">
    <text evidence="1 14">Catalyzes the O-sulfation of tyrosine residues within acidic motifs of polypeptides, using 3'-phosphoadenylyl sulfate (PAPS) as cosubstrate.</text>
</comment>
<keyword evidence="6" id="KW-0812">Transmembrane</keyword>
<evidence type="ECO:0000256" key="11">
    <source>
        <dbReference type="ARBA" id="ARBA00023157"/>
    </source>
</evidence>
<sequence>MSWFPTATRATMRNKMNFLLGCVLLCSVLLLYLGMNGIDCPRKSHRHRWMELNMASGNQSVPLTEHLPEDTPLIFIGGFPRSGTTLTRVMLDAHNAVRCGEETRVIPRLLAMRATWSRSVKERIRLDEAGVTDQVLDAAVRAFLLEVIVGHGEPAPRLCNKDPFALKSLSYLARIFPKAKFVLMLRDGRATVHSMISRKVTISGFDLTSYRDCLTKWSSALDTMFSQCQAAGEARCLPVRYEQLVLHPEQEMRQLLHFLELQWDSAVLHHEELIGKAGGVSLSRVERSTDQVMKPVNTEALSKWVGNIPPDVINDMAEIAPMLARLGYDPHANPPDYTKLEPMASPFNHLQKEKTAAASLHPS</sequence>
<dbReference type="AlphaFoldDB" id="A0A146YY64"/>
<evidence type="ECO:0000313" key="17">
    <source>
        <dbReference type="Proteomes" id="UP000265000"/>
    </source>
</evidence>
<evidence type="ECO:0000256" key="4">
    <source>
        <dbReference type="ARBA" id="ARBA00013262"/>
    </source>
</evidence>
<dbReference type="EMBL" id="GCES01027926">
    <property type="protein sequence ID" value="JAR58397.1"/>
    <property type="molecule type" value="Transcribed_RNA"/>
</dbReference>
<dbReference type="Gene3D" id="3.40.50.300">
    <property type="entry name" value="P-loop containing nucleotide triphosphate hydrolases"/>
    <property type="match status" value="1"/>
</dbReference>
<evidence type="ECO:0000256" key="2">
    <source>
        <dbReference type="ARBA" id="ARBA00004323"/>
    </source>
</evidence>
<name>A0A146YY64_FUNHE</name>
<dbReference type="GeneID" id="105939324"/>
<keyword evidence="5 14" id="KW-0808">Transferase</keyword>
<evidence type="ECO:0000256" key="6">
    <source>
        <dbReference type="ARBA" id="ARBA00022692"/>
    </source>
</evidence>
<dbReference type="InterPro" id="IPR026634">
    <property type="entry name" value="TPST-like"/>
</dbReference>
<evidence type="ECO:0000256" key="8">
    <source>
        <dbReference type="ARBA" id="ARBA00022989"/>
    </source>
</evidence>
<dbReference type="Pfam" id="PF13469">
    <property type="entry name" value="Sulfotransfer_3"/>
    <property type="match status" value="1"/>
</dbReference>
<evidence type="ECO:0000256" key="7">
    <source>
        <dbReference type="ARBA" id="ARBA00022968"/>
    </source>
</evidence>
<keyword evidence="12" id="KW-0325">Glycoprotein</keyword>
<keyword evidence="7" id="KW-0735">Signal-anchor</keyword>
<dbReference type="FunFam" id="3.40.50.300:FF:000290">
    <property type="entry name" value="Protein-tyrosine sulfotransferase"/>
    <property type="match status" value="1"/>
</dbReference>
<comment type="subcellular location">
    <subcellularLocation>
        <location evidence="2">Golgi apparatus membrane</location>
        <topology evidence="2">Single-pass type II membrane protein</topology>
    </subcellularLocation>
</comment>
<evidence type="ECO:0000256" key="5">
    <source>
        <dbReference type="ARBA" id="ARBA00022679"/>
    </source>
</evidence>
<dbReference type="Ensembl" id="ENSFHET00000028570.1">
    <property type="protein sequence ID" value="ENSFHEP00000033860.1"/>
    <property type="gene ID" value="ENSFHEG00000021253.1"/>
</dbReference>
<evidence type="ECO:0000256" key="1">
    <source>
        <dbReference type="ARBA" id="ARBA00003886"/>
    </source>
</evidence>
<keyword evidence="10" id="KW-0472">Membrane</keyword>
<dbReference type="PANTHER" id="PTHR12788:SF4">
    <property type="entry name" value="PROTEIN-TYROSINE SULFOTRANSFERASE 1"/>
    <property type="match status" value="1"/>
</dbReference>
<dbReference type="GO" id="GO:0008476">
    <property type="term" value="F:protein-tyrosine sulfotransferase activity"/>
    <property type="evidence" value="ECO:0007669"/>
    <property type="project" value="UniProtKB-EC"/>
</dbReference>
<dbReference type="PANTHER" id="PTHR12788">
    <property type="entry name" value="PROTEIN-TYROSINE SULFOTRANSFERASE 2"/>
    <property type="match status" value="1"/>
</dbReference>
<evidence type="ECO:0000313" key="15">
    <source>
        <dbReference type="EMBL" id="JAR58397.1"/>
    </source>
</evidence>
<proteinExistence type="inferred from homology"/>
<dbReference type="EC" id="2.8.2.20" evidence="4 14"/>
<keyword evidence="8" id="KW-1133">Transmembrane helix</keyword>
<reference evidence="15" key="1">
    <citation type="submission" date="2015-01" db="EMBL/GenBank/DDBJ databases">
        <title>EvidentialGene: Evidence-directed Construction of Complete mRNA Transcriptomes without Genomes.</title>
        <authorList>
            <person name="Gilbert D.G."/>
        </authorList>
    </citation>
    <scope>NUCLEOTIDE SEQUENCE</scope>
</reference>
<dbReference type="SUPFAM" id="SSF52540">
    <property type="entry name" value="P-loop containing nucleoside triphosphate hydrolases"/>
    <property type="match status" value="1"/>
</dbReference>
<evidence type="ECO:0000256" key="12">
    <source>
        <dbReference type="ARBA" id="ARBA00023180"/>
    </source>
</evidence>
<protein>
    <recommendedName>
        <fullName evidence="4 14">Protein-tyrosine sulfotransferase</fullName>
        <ecNumber evidence="4 14">2.8.2.20</ecNumber>
    </recommendedName>
</protein>
<evidence type="ECO:0000256" key="13">
    <source>
        <dbReference type="ARBA" id="ARBA00048460"/>
    </source>
</evidence>
<organism evidence="15">
    <name type="scientific">Fundulus heteroclitus</name>
    <name type="common">Killifish</name>
    <name type="synonym">Mummichog</name>
    <dbReference type="NCBI Taxonomy" id="8078"/>
    <lineage>
        <taxon>Eukaryota</taxon>
        <taxon>Metazoa</taxon>
        <taxon>Chordata</taxon>
        <taxon>Craniata</taxon>
        <taxon>Vertebrata</taxon>
        <taxon>Euteleostomi</taxon>
        <taxon>Actinopterygii</taxon>
        <taxon>Neopterygii</taxon>
        <taxon>Teleostei</taxon>
        <taxon>Neoteleostei</taxon>
        <taxon>Acanthomorphata</taxon>
        <taxon>Ovalentaria</taxon>
        <taxon>Atherinomorphae</taxon>
        <taxon>Cyprinodontiformes</taxon>
        <taxon>Fundulidae</taxon>
        <taxon>Fundulus</taxon>
    </lineage>
</organism>